<reference evidence="2" key="1">
    <citation type="submission" date="2020-02" db="EMBL/GenBank/DDBJ databases">
        <authorList>
            <person name="Meier V. D."/>
        </authorList>
    </citation>
    <scope>NUCLEOTIDE SEQUENCE</scope>
    <source>
        <strain evidence="2">AVDCRST_MAG78</strain>
    </source>
</reference>
<sequence>MVVGATVPLRATSFLGALCQPGIQSGREKSPVLPTRPFARGPLVGADQHEEQVRELVEP</sequence>
<evidence type="ECO:0000256" key="1">
    <source>
        <dbReference type="SAM" id="MobiDB-lite"/>
    </source>
</evidence>
<accession>A0A6J4PYF1</accession>
<organism evidence="2">
    <name type="scientific">uncultured Rubrobacteraceae bacterium</name>
    <dbReference type="NCBI Taxonomy" id="349277"/>
    <lineage>
        <taxon>Bacteria</taxon>
        <taxon>Bacillati</taxon>
        <taxon>Actinomycetota</taxon>
        <taxon>Rubrobacteria</taxon>
        <taxon>Rubrobacterales</taxon>
        <taxon>Rubrobacteraceae</taxon>
        <taxon>environmental samples</taxon>
    </lineage>
</organism>
<name>A0A6J4PYF1_9ACTN</name>
<dbReference type="EMBL" id="CADCVB010000098">
    <property type="protein sequence ID" value="CAA9427888.1"/>
    <property type="molecule type" value="Genomic_DNA"/>
</dbReference>
<evidence type="ECO:0000313" key="2">
    <source>
        <dbReference type="EMBL" id="CAA9427888.1"/>
    </source>
</evidence>
<feature type="compositionally biased region" description="Basic and acidic residues" evidence="1">
    <location>
        <begin position="47"/>
        <end position="59"/>
    </location>
</feature>
<dbReference type="AlphaFoldDB" id="A0A6J4PYF1"/>
<gene>
    <name evidence="2" type="ORF">AVDCRST_MAG78-1501</name>
</gene>
<protein>
    <submittedName>
        <fullName evidence="2">Uncharacterized protein</fullName>
    </submittedName>
</protein>
<feature type="region of interest" description="Disordered" evidence="1">
    <location>
        <begin position="25"/>
        <end position="59"/>
    </location>
</feature>
<proteinExistence type="predicted"/>